<feature type="compositionally biased region" description="Basic and acidic residues" evidence="4">
    <location>
        <begin position="483"/>
        <end position="493"/>
    </location>
</feature>
<feature type="region of interest" description="Disordered" evidence="4">
    <location>
        <begin position="68"/>
        <end position="152"/>
    </location>
</feature>
<protein>
    <submittedName>
        <fullName evidence="7">Unnamed protein product</fullName>
    </submittedName>
</protein>
<keyword evidence="3" id="KW-0175">Coiled coil</keyword>
<feature type="compositionally biased region" description="Acidic residues" evidence="4">
    <location>
        <begin position="75"/>
        <end position="93"/>
    </location>
</feature>
<dbReference type="PANTHER" id="PTHR32075:SF6">
    <property type="entry name" value="ISWI CHROMATIN-REMODELING COMPLEX SUBUNIT YPL216W-RELATED"/>
    <property type="match status" value="1"/>
</dbReference>
<evidence type="ECO:0000259" key="5">
    <source>
        <dbReference type="Pfam" id="PF02791"/>
    </source>
</evidence>
<dbReference type="OrthoDB" id="332390at2759"/>
<dbReference type="Pfam" id="PF02791">
    <property type="entry name" value="DDT"/>
    <property type="match status" value="1"/>
</dbReference>
<feature type="compositionally biased region" description="Basic and acidic residues" evidence="4">
    <location>
        <begin position="730"/>
        <end position="751"/>
    </location>
</feature>
<feature type="domain" description="DDT" evidence="5">
    <location>
        <begin position="2"/>
        <end position="45"/>
    </location>
</feature>
<evidence type="ECO:0000256" key="4">
    <source>
        <dbReference type="SAM" id="MobiDB-lite"/>
    </source>
</evidence>
<evidence type="ECO:0000259" key="6">
    <source>
        <dbReference type="Pfam" id="PF15613"/>
    </source>
</evidence>
<feature type="region of interest" description="Disordered" evidence="4">
    <location>
        <begin position="313"/>
        <end position="336"/>
    </location>
</feature>
<evidence type="ECO:0000313" key="7">
    <source>
        <dbReference type="EMBL" id="GMG39169.1"/>
    </source>
</evidence>
<feature type="compositionally biased region" description="Basic and acidic residues" evidence="4">
    <location>
        <begin position="502"/>
        <end position="512"/>
    </location>
</feature>
<dbReference type="Proteomes" id="UP001165063">
    <property type="component" value="Unassembled WGS sequence"/>
</dbReference>
<feature type="compositionally biased region" description="Acidic residues" evidence="4">
    <location>
        <begin position="668"/>
        <end position="699"/>
    </location>
</feature>
<dbReference type="PANTHER" id="PTHR32075">
    <property type="entry name" value="ISWI CHROMATIN-REMODELING COMPLEX SUBUNIT YPL216W-RELATED"/>
    <property type="match status" value="1"/>
</dbReference>
<dbReference type="InterPro" id="IPR018501">
    <property type="entry name" value="DDT_dom"/>
</dbReference>
<dbReference type="EMBL" id="BSXU01002713">
    <property type="protein sequence ID" value="GMG39169.1"/>
    <property type="molecule type" value="Genomic_DNA"/>
</dbReference>
<organism evidence="7 8">
    <name type="scientific">Ambrosiozyma monospora</name>
    <name type="common">Yeast</name>
    <name type="synonym">Endomycopsis monosporus</name>
    <dbReference type="NCBI Taxonomy" id="43982"/>
    <lineage>
        <taxon>Eukaryota</taxon>
        <taxon>Fungi</taxon>
        <taxon>Dikarya</taxon>
        <taxon>Ascomycota</taxon>
        <taxon>Saccharomycotina</taxon>
        <taxon>Pichiomycetes</taxon>
        <taxon>Pichiales</taxon>
        <taxon>Pichiaceae</taxon>
        <taxon>Ambrosiozyma</taxon>
    </lineage>
</organism>
<accession>A0A9W6Z1X1</accession>
<feature type="region of interest" description="Disordered" evidence="4">
    <location>
        <begin position="795"/>
        <end position="816"/>
    </location>
</feature>
<name>A0A9W6Z1X1_AMBMO</name>
<proteinExistence type="predicted"/>
<evidence type="ECO:0000256" key="1">
    <source>
        <dbReference type="ARBA" id="ARBA00004123"/>
    </source>
</evidence>
<comment type="subcellular location">
    <subcellularLocation>
        <location evidence="1">Nucleus</location>
    </subcellularLocation>
</comment>
<feature type="compositionally biased region" description="Basic and acidic residues" evidence="4">
    <location>
        <begin position="94"/>
        <end position="118"/>
    </location>
</feature>
<sequence length="816" mass="93851">MYAKAFFIDTFTFDDFYAALKWNDPDTVPSLLTEVFCALFKAFMDEQGNMLINLPKVLKKPTVNAKAKKFKSKDEDDEEEEQEENEKDDEAANGDDKSEDKKDKADSDAKTEDGKAKEEDEEMEDADGEADDEEEDDDSEDEEEDEEDIQHNAYSILEFKKTSWKDRLAKRQFKDGGWIMVLIGLLTTIEYINAFKNDITKTYEILAPGDYNPTLETLHQNFMVNADINLRAKLLAMLINVLLNGAVVRAFIEKGIEDSANLRRERLDAIKELKLSIEEAQTAAKEVQEHLKTVDIEAVKARLRDEKLARGETDPLVLDPPEKKKKGGRPMLNVLPPEPSELEKAICISDPKFMNLIKVRTEKIKVVDGFKQKKKELEKQLNEIDVQRVKFVGRDRMYNRYWWFERNGLPNLSASVERDDDEEEDDAESIQAIDDEEEEKYIAETYLMGRLWVQGPADVDRLKFLRFDDEQLTKWRGIYDETEVKTEEEKQQEETNAAANGDKSEDKMDVDGHANGTSEPVDPNANTNSTDILLKRNITPAFANASKEVLGYAFEEGGEVKDTKGNTVLNKFGSAMGSVFSPMQRKVLEEGPDILLSSADWRYIEKPEDIDRLMKWLNHNGEREKLLKKEMVELQDQIKNSLSSRVKSLNIGRKSDEEIQLEKFIAETDPDAVEEPQAEADATNDETEDSILEGTSEDEDKPRTRRSARQGKRKREESVAERRSKRPRRGDKPSQRVTEREAKRRRERERQLKLQKIEEAKERLEILRNGMETQNLLNWINSSAIEKFGYSHYLGPKVAAKNSSRNKRKGKRGGRR</sequence>
<evidence type="ECO:0000256" key="2">
    <source>
        <dbReference type="ARBA" id="ARBA00023242"/>
    </source>
</evidence>
<dbReference type="AlphaFoldDB" id="A0A9W6Z1X1"/>
<feature type="compositionally biased region" description="Basic residues" evidence="4">
    <location>
        <begin position="804"/>
        <end position="816"/>
    </location>
</feature>
<feature type="compositionally biased region" description="Acidic residues" evidence="4">
    <location>
        <begin position="119"/>
        <end position="148"/>
    </location>
</feature>
<feature type="compositionally biased region" description="Basic residues" evidence="4">
    <location>
        <begin position="703"/>
        <end position="713"/>
    </location>
</feature>
<gene>
    <name evidence="7" type="ORF">Amon01_000511900</name>
</gene>
<feature type="domain" description="WHIM2" evidence="6">
    <location>
        <begin position="388"/>
        <end position="632"/>
    </location>
</feature>
<evidence type="ECO:0000313" key="8">
    <source>
        <dbReference type="Proteomes" id="UP001165063"/>
    </source>
</evidence>
<dbReference type="InterPro" id="IPR028941">
    <property type="entry name" value="WHIM2_dom"/>
</dbReference>
<feature type="region of interest" description="Disordered" evidence="4">
    <location>
        <begin position="483"/>
        <end position="528"/>
    </location>
</feature>
<feature type="coiled-coil region" evidence="3">
    <location>
        <begin position="270"/>
        <end position="297"/>
    </location>
</feature>
<dbReference type="GO" id="GO:0000781">
    <property type="term" value="C:chromosome, telomeric region"/>
    <property type="evidence" value="ECO:0007669"/>
    <property type="project" value="GOC"/>
</dbReference>
<keyword evidence="8" id="KW-1185">Reference proteome</keyword>
<dbReference type="GO" id="GO:0005634">
    <property type="term" value="C:nucleus"/>
    <property type="evidence" value="ECO:0007669"/>
    <property type="project" value="UniProtKB-SubCell"/>
</dbReference>
<evidence type="ECO:0000256" key="3">
    <source>
        <dbReference type="SAM" id="Coils"/>
    </source>
</evidence>
<feature type="region of interest" description="Disordered" evidence="4">
    <location>
        <begin position="665"/>
        <end position="751"/>
    </location>
</feature>
<reference evidence="7" key="1">
    <citation type="submission" date="2023-04" db="EMBL/GenBank/DDBJ databases">
        <title>Ambrosiozyma monospora NBRC 1965.</title>
        <authorList>
            <person name="Ichikawa N."/>
            <person name="Sato H."/>
            <person name="Tonouchi N."/>
        </authorList>
    </citation>
    <scope>NUCLEOTIDE SEQUENCE</scope>
    <source>
        <strain evidence="7">NBRC 1965</strain>
    </source>
</reference>
<dbReference type="Pfam" id="PF15613">
    <property type="entry name" value="WSD"/>
    <property type="match status" value="1"/>
</dbReference>
<keyword evidence="2" id="KW-0539">Nucleus</keyword>
<comment type="caution">
    <text evidence="7">The sequence shown here is derived from an EMBL/GenBank/DDBJ whole genome shotgun (WGS) entry which is preliminary data.</text>
</comment>
<dbReference type="GO" id="GO:0031509">
    <property type="term" value="P:subtelomeric heterochromatin formation"/>
    <property type="evidence" value="ECO:0007669"/>
    <property type="project" value="TreeGrafter"/>
</dbReference>